<dbReference type="AlphaFoldDB" id="A0A8J3S925"/>
<dbReference type="InterPro" id="IPR009057">
    <property type="entry name" value="Homeodomain-like_sf"/>
</dbReference>
<dbReference type="GO" id="GO:0003700">
    <property type="term" value="F:DNA-binding transcription factor activity"/>
    <property type="evidence" value="ECO:0007669"/>
    <property type="project" value="InterPro"/>
</dbReference>
<dbReference type="EMBL" id="BOOI01000077">
    <property type="protein sequence ID" value="GIH88266.1"/>
    <property type="molecule type" value="Genomic_DNA"/>
</dbReference>
<protein>
    <submittedName>
        <fullName evidence="5">AraC family transcriptional regulator</fullName>
    </submittedName>
</protein>
<keyword evidence="2" id="KW-0238">DNA-binding</keyword>
<feature type="domain" description="HTH araC/xylS-type" evidence="4">
    <location>
        <begin position="225"/>
        <end position="323"/>
    </location>
</feature>
<dbReference type="InterPro" id="IPR018060">
    <property type="entry name" value="HTH_AraC"/>
</dbReference>
<dbReference type="InterPro" id="IPR032783">
    <property type="entry name" value="AraC_lig"/>
</dbReference>
<evidence type="ECO:0000256" key="3">
    <source>
        <dbReference type="ARBA" id="ARBA00023163"/>
    </source>
</evidence>
<dbReference type="SMART" id="SM00342">
    <property type="entry name" value="HTH_ARAC"/>
    <property type="match status" value="1"/>
</dbReference>
<comment type="caution">
    <text evidence="5">The sequence shown here is derived from an EMBL/GenBank/DDBJ whole genome shotgun (WGS) entry which is preliminary data.</text>
</comment>
<dbReference type="InterPro" id="IPR050204">
    <property type="entry name" value="AraC_XylS_family_regulators"/>
</dbReference>
<evidence type="ECO:0000313" key="6">
    <source>
        <dbReference type="Proteomes" id="UP000655044"/>
    </source>
</evidence>
<keyword evidence="1" id="KW-0805">Transcription regulation</keyword>
<dbReference type="PANTHER" id="PTHR46796">
    <property type="entry name" value="HTH-TYPE TRANSCRIPTIONAL ACTIVATOR RHAS-RELATED"/>
    <property type="match status" value="1"/>
</dbReference>
<dbReference type="PROSITE" id="PS01124">
    <property type="entry name" value="HTH_ARAC_FAMILY_2"/>
    <property type="match status" value="1"/>
</dbReference>
<evidence type="ECO:0000256" key="2">
    <source>
        <dbReference type="ARBA" id="ARBA00023125"/>
    </source>
</evidence>
<keyword evidence="3" id="KW-0804">Transcription</keyword>
<accession>A0A8J3S925</accession>
<dbReference type="Proteomes" id="UP000655044">
    <property type="component" value="Unassembled WGS sequence"/>
</dbReference>
<keyword evidence="6" id="KW-1185">Reference proteome</keyword>
<dbReference type="PANTHER" id="PTHR46796:SF7">
    <property type="entry name" value="ARAC FAMILY TRANSCRIPTIONAL REGULATOR"/>
    <property type="match status" value="1"/>
</dbReference>
<dbReference type="Gene3D" id="1.10.10.60">
    <property type="entry name" value="Homeodomain-like"/>
    <property type="match status" value="2"/>
</dbReference>
<reference evidence="5" key="1">
    <citation type="submission" date="2021-01" db="EMBL/GenBank/DDBJ databases">
        <title>Whole genome shotgun sequence of Planobispora rosea NBRC 15558.</title>
        <authorList>
            <person name="Komaki H."/>
            <person name="Tamura T."/>
        </authorList>
    </citation>
    <scope>NUCLEOTIDE SEQUENCE</scope>
    <source>
        <strain evidence="5">NBRC 15558</strain>
    </source>
</reference>
<dbReference type="SUPFAM" id="SSF51182">
    <property type="entry name" value="RmlC-like cupins"/>
    <property type="match status" value="1"/>
</dbReference>
<name>A0A8J3S925_PLARO</name>
<gene>
    <name evidence="5" type="ORF">Pro02_66740</name>
</gene>
<evidence type="ECO:0000259" key="4">
    <source>
        <dbReference type="PROSITE" id="PS01124"/>
    </source>
</evidence>
<dbReference type="InterPro" id="IPR011051">
    <property type="entry name" value="RmlC_Cupin_sf"/>
</dbReference>
<evidence type="ECO:0000256" key="1">
    <source>
        <dbReference type="ARBA" id="ARBA00023015"/>
    </source>
</evidence>
<evidence type="ECO:0000313" key="5">
    <source>
        <dbReference type="EMBL" id="GIH88266.1"/>
    </source>
</evidence>
<dbReference type="SUPFAM" id="SSF46689">
    <property type="entry name" value="Homeodomain-like"/>
    <property type="match status" value="2"/>
</dbReference>
<organism evidence="5 6">
    <name type="scientific">Planobispora rosea</name>
    <dbReference type="NCBI Taxonomy" id="35762"/>
    <lineage>
        <taxon>Bacteria</taxon>
        <taxon>Bacillati</taxon>
        <taxon>Actinomycetota</taxon>
        <taxon>Actinomycetes</taxon>
        <taxon>Streptosporangiales</taxon>
        <taxon>Streptosporangiaceae</taxon>
        <taxon>Planobispora</taxon>
    </lineage>
</organism>
<dbReference type="Pfam" id="PF12852">
    <property type="entry name" value="Cupin_6"/>
    <property type="match status" value="1"/>
</dbReference>
<dbReference type="GO" id="GO:0043565">
    <property type="term" value="F:sequence-specific DNA binding"/>
    <property type="evidence" value="ECO:0007669"/>
    <property type="project" value="InterPro"/>
</dbReference>
<dbReference type="Pfam" id="PF12833">
    <property type="entry name" value="HTH_18"/>
    <property type="match status" value="1"/>
</dbReference>
<proteinExistence type="predicted"/>
<sequence>MTRTLRFLADRLTSLGYRYPVDVLDDVLTMTRIGGGVSGRLTARAPWGLHFDGGGAANFHIVVRGECWLRLDGDTEPVHLREGDVTLLPDGAPYCAADRPGRAAVPFTGVLAAHDHPNTASVGGAGAETVIICGVYDFGAGLTHPLLSALPRLLHLPAPHATYGGPLGSAVRLLAAELDRPGPGARGVTARLVDVLLVYILRAWQEQHGPPASGWFGALRDPRIGRALTLMHQAPGHRWTVARLAAATGLSRAAFARRFVTLAGEPPLAYLTRWRMITAAVLLKEGAEPLSVIAGRVGYESEFAFARAFRRAHGQSPGRYRAQARPRP</sequence>